<feature type="binding site" evidence="3">
    <location>
        <begin position="264"/>
        <end position="265"/>
    </location>
    <ligand>
        <name>ATP</name>
        <dbReference type="ChEBI" id="CHEBI:30616"/>
    </ligand>
</feature>
<dbReference type="InterPro" id="IPR040198">
    <property type="entry name" value="Fido_containing"/>
</dbReference>
<feature type="binding site" evidence="3">
    <location>
        <begin position="226"/>
        <end position="233"/>
    </location>
    <ligand>
        <name>ATP</name>
        <dbReference type="ChEBI" id="CHEBI:30616"/>
    </ligand>
</feature>
<feature type="active site" evidence="2">
    <location>
        <position position="222"/>
    </location>
</feature>
<keyword evidence="4" id="KW-0175">Coiled coil</keyword>
<sequence>MTKESVFIMAKQGLLKLPVGIPVKDALKIMEILPSISRKVGQLEERFNHSIVSDALVQLLSLNESVESTRIEGTQVTFTDMVEEQHDNNPRWEIIEVNNYQRALIEGYSQVKNGYPITSRMIKDLHQILMKGARGSTQASGEYRKIQNFIGPTNKIEDASYIPVSADQINEYMNNLEVFINSHPYGEKMPIHHLHEEYYVFDEKCDPLIKTAIMHAQFESIHPFLDGNGRLGRILIVLYLIQANLISRPIFFVSEELEKERARYYNMLNGVRGEKPDWSSWILFFIKASERMADQINKKLENAEALASEGLQKCSTASEEKVWLYTFSNPFTTVRQAVNHLGISANTIRAALNSLVEKQLLFTESDVKRNKKYRNYDLMRVLRD</sequence>
<organism evidence="6 7">
    <name type="scientific">Gracilibacillus ureilyticus</name>
    <dbReference type="NCBI Taxonomy" id="531814"/>
    <lineage>
        <taxon>Bacteria</taxon>
        <taxon>Bacillati</taxon>
        <taxon>Bacillota</taxon>
        <taxon>Bacilli</taxon>
        <taxon>Bacillales</taxon>
        <taxon>Bacillaceae</taxon>
        <taxon>Gracilibacillus</taxon>
    </lineage>
</organism>
<evidence type="ECO:0000313" key="7">
    <source>
        <dbReference type="Proteomes" id="UP000199687"/>
    </source>
</evidence>
<dbReference type="InterPro" id="IPR025758">
    <property type="entry name" value="Fic/DOC_N"/>
</dbReference>
<evidence type="ECO:0000256" key="3">
    <source>
        <dbReference type="PIRSR" id="PIRSR640198-2"/>
    </source>
</evidence>
<dbReference type="AlphaFoldDB" id="A0A1H9VZW8"/>
<dbReference type="STRING" id="531814.SAMN04487944_13110"/>
<dbReference type="InterPro" id="IPR036597">
    <property type="entry name" value="Fido-like_dom_sf"/>
</dbReference>
<feature type="coiled-coil region" evidence="4">
    <location>
        <begin position="286"/>
        <end position="313"/>
    </location>
</feature>
<protein>
    <submittedName>
        <fullName evidence="6">Fic family protein</fullName>
    </submittedName>
</protein>
<dbReference type="PIRSF" id="PIRSF038925">
    <property type="entry name" value="AMP-prot_trans"/>
    <property type="match status" value="1"/>
</dbReference>
<dbReference type="PANTHER" id="PTHR13504">
    <property type="entry name" value="FIDO DOMAIN-CONTAINING PROTEIN DDB_G0283145"/>
    <property type="match status" value="1"/>
</dbReference>
<dbReference type="PROSITE" id="PS51459">
    <property type="entry name" value="FIDO"/>
    <property type="match status" value="1"/>
</dbReference>
<feature type="binding site" evidence="1">
    <location>
        <position position="264"/>
    </location>
    <ligand>
        <name>ATP</name>
        <dbReference type="ChEBI" id="CHEBI:30616"/>
    </ligand>
</feature>
<dbReference type="InterPro" id="IPR003812">
    <property type="entry name" value="Fido"/>
</dbReference>
<feature type="domain" description="Fido" evidence="5">
    <location>
        <begin position="117"/>
        <end position="287"/>
    </location>
</feature>
<accession>A0A1H9VZW8</accession>
<reference evidence="6 7" key="1">
    <citation type="submission" date="2016-10" db="EMBL/GenBank/DDBJ databases">
        <authorList>
            <person name="de Groot N.N."/>
        </authorList>
    </citation>
    <scope>NUCLEOTIDE SEQUENCE [LARGE SCALE GENOMIC DNA]</scope>
    <source>
        <strain evidence="6 7">CGMCC 1.7727</strain>
    </source>
</reference>
<feature type="binding site" evidence="1">
    <location>
        <begin position="227"/>
        <end position="233"/>
    </location>
    <ligand>
        <name>ATP</name>
        <dbReference type="ChEBI" id="CHEBI:30616"/>
    </ligand>
</feature>
<feature type="binding site" evidence="1">
    <location>
        <position position="72"/>
    </location>
    <ligand>
        <name>ATP</name>
        <dbReference type="ChEBI" id="CHEBI:30616"/>
    </ligand>
</feature>
<keyword evidence="7" id="KW-1185">Reference proteome</keyword>
<dbReference type="PANTHER" id="PTHR13504:SF38">
    <property type="entry name" value="FIDO DOMAIN-CONTAINING PROTEIN"/>
    <property type="match status" value="1"/>
</dbReference>
<dbReference type="SUPFAM" id="SSF140931">
    <property type="entry name" value="Fic-like"/>
    <property type="match status" value="1"/>
</dbReference>
<keyword evidence="1" id="KW-0067">ATP-binding</keyword>
<evidence type="ECO:0000256" key="2">
    <source>
        <dbReference type="PIRSR" id="PIRSR640198-1"/>
    </source>
</evidence>
<dbReference type="Proteomes" id="UP000199687">
    <property type="component" value="Unassembled WGS sequence"/>
</dbReference>
<dbReference type="Pfam" id="PF13784">
    <property type="entry name" value="Fic_N"/>
    <property type="match status" value="1"/>
</dbReference>
<evidence type="ECO:0000256" key="4">
    <source>
        <dbReference type="SAM" id="Coils"/>
    </source>
</evidence>
<gene>
    <name evidence="6" type="ORF">SAMN04487944_13110</name>
</gene>
<keyword evidence="1" id="KW-0547">Nucleotide-binding</keyword>
<dbReference type="EMBL" id="FOGL01000031">
    <property type="protein sequence ID" value="SES27246.1"/>
    <property type="molecule type" value="Genomic_DNA"/>
</dbReference>
<evidence type="ECO:0000313" key="6">
    <source>
        <dbReference type="EMBL" id="SES27246.1"/>
    </source>
</evidence>
<dbReference type="GO" id="GO:0005524">
    <property type="term" value="F:ATP binding"/>
    <property type="evidence" value="ECO:0007669"/>
    <property type="project" value="UniProtKB-KW"/>
</dbReference>
<feature type="binding site" evidence="1">
    <location>
        <position position="222"/>
    </location>
    <ligand>
        <name>ATP</name>
        <dbReference type="ChEBI" id="CHEBI:30616"/>
    </ligand>
</feature>
<dbReference type="Gene3D" id="1.10.3290.10">
    <property type="entry name" value="Fido-like domain"/>
    <property type="match status" value="1"/>
</dbReference>
<evidence type="ECO:0000256" key="1">
    <source>
        <dbReference type="PIRSR" id="PIRSR038925-1"/>
    </source>
</evidence>
<proteinExistence type="predicted"/>
<dbReference type="Pfam" id="PF02661">
    <property type="entry name" value="Fic"/>
    <property type="match status" value="1"/>
</dbReference>
<name>A0A1H9VZW8_9BACI</name>
<dbReference type="InterPro" id="IPR026287">
    <property type="entry name" value="SoFic-like"/>
</dbReference>
<evidence type="ECO:0000259" key="5">
    <source>
        <dbReference type="PROSITE" id="PS51459"/>
    </source>
</evidence>